<dbReference type="InterPro" id="IPR036388">
    <property type="entry name" value="WH-like_DNA-bd_sf"/>
</dbReference>
<keyword evidence="3" id="KW-0238">DNA-binding</keyword>
<dbReference type="Pfam" id="PF03466">
    <property type="entry name" value="LysR_substrate"/>
    <property type="match status" value="1"/>
</dbReference>
<dbReference type="SUPFAM" id="SSF46785">
    <property type="entry name" value="Winged helix' DNA-binding domain"/>
    <property type="match status" value="1"/>
</dbReference>
<sequence length="299" mass="34808">MKTLERLETFLVVAECGSYTEAAKRLYCSQPTISHHIQQLEEQFHADLFHRAGKQVRLTEQGEIVLDYAKRMTGLVREASIKVKQSLSRQERILSVYVSNYISGYYFPGILTHYHRSFPEQLLEIYTYCYDDLRRSLLDGKTNLAFLPIYPEDNQLHTQFDAFTLFEEELALVVPAGHPWTSRKILYMRDLQGETILLPQSRYMCQYIEDQLRRHGVTVRFLQMSNFGMIKESVKAGLGIAFLPGEVIKAEMDRGELAPVRVSSLAIKRKNGFVIRKQKQLTEEELTFCREVETYFRAQ</sequence>
<organism evidence="6 7">
    <name type="scientific">Paenibacillus hemerocallicola</name>
    <dbReference type="NCBI Taxonomy" id="1172614"/>
    <lineage>
        <taxon>Bacteria</taxon>
        <taxon>Bacillati</taxon>
        <taxon>Bacillota</taxon>
        <taxon>Bacilli</taxon>
        <taxon>Bacillales</taxon>
        <taxon>Paenibacillaceae</taxon>
        <taxon>Paenibacillus</taxon>
    </lineage>
</organism>
<comment type="similarity">
    <text evidence="1">Belongs to the LysR transcriptional regulatory family.</text>
</comment>
<evidence type="ECO:0000313" key="7">
    <source>
        <dbReference type="Proteomes" id="UP000307943"/>
    </source>
</evidence>
<proteinExistence type="inferred from homology"/>
<dbReference type="InterPro" id="IPR000847">
    <property type="entry name" value="LysR_HTH_N"/>
</dbReference>
<dbReference type="Pfam" id="PF00126">
    <property type="entry name" value="HTH_1"/>
    <property type="match status" value="1"/>
</dbReference>
<dbReference type="CDD" id="cd05466">
    <property type="entry name" value="PBP2_LTTR_substrate"/>
    <property type="match status" value="1"/>
</dbReference>
<dbReference type="OrthoDB" id="9785745at2"/>
<dbReference type="InterPro" id="IPR036390">
    <property type="entry name" value="WH_DNA-bd_sf"/>
</dbReference>
<reference evidence="6 7" key="1">
    <citation type="submission" date="2019-05" db="EMBL/GenBank/DDBJ databases">
        <title>We sequenced the genome of Paenibacillus hemerocallicola KCTC 33185 for further insight into its adaptation and study the phylogeny of Paenibacillus.</title>
        <authorList>
            <person name="Narsing Rao M.P."/>
        </authorList>
    </citation>
    <scope>NUCLEOTIDE SEQUENCE [LARGE SCALE GENOMIC DNA]</scope>
    <source>
        <strain evidence="6 7">KCTC 33185</strain>
    </source>
</reference>
<dbReference type="PRINTS" id="PR00039">
    <property type="entry name" value="HTHLYSR"/>
</dbReference>
<dbReference type="Gene3D" id="1.10.10.10">
    <property type="entry name" value="Winged helix-like DNA-binding domain superfamily/Winged helix DNA-binding domain"/>
    <property type="match status" value="1"/>
</dbReference>
<dbReference type="AlphaFoldDB" id="A0A5C4T2E0"/>
<dbReference type="EMBL" id="VDCQ01000046">
    <property type="protein sequence ID" value="TNJ63221.1"/>
    <property type="molecule type" value="Genomic_DNA"/>
</dbReference>
<dbReference type="GO" id="GO:0000976">
    <property type="term" value="F:transcription cis-regulatory region binding"/>
    <property type="evidence" value="ECO:0007669"/>
    <property type="project" value="TreeGrafter"/>
</dbReference>
<dbReference type="Gene3D" id="3.40.190.10">
    <property type="entry name" value="Periplasmic binding protein-like II"/>
    <property type="match status" value="2"/>
</dbReference>
<dbReference type="FunFam" id="1.10.10.10:FF:000001">
    <property type="entry name" value="LysR family transcriptional regulator"/>
    <property type="match status" value="1"/>
</dbReference>
<dbReference type="Proteomes" id="UP000307943">
    <property type="component" value="Unassembled WGS sequence"/>
</dbReference>
<protein>
    <submittedName>
        <fullName evidence="6">LysR family transcriptional regulator</fullName>
    </submittedName>
</protein>
<evidence type="ECO:0000313" key="6">
    <source>
        <dbReference type="EMBL" id="TNJ63221.1"/>
    </source>
</evidence>
<evidence type="ECO:0000256" key="4">
    <source>
        <dbReference type="ARBA" id="ARBA00023163"/>
    </source>
</evidence>
<accession>A0A5C4T2E0</accession>
<name>A0A5C4T2E0_9BACL</name>
<keyword evidence="4" id="KW-0804">Transcription</keyword>
<dbReference type="InterPro" id="IPR005119">
    <property type="entry name" value="LysR_subst-bd"/>
</dbReference>
<keyword evidence="7" id="KW-1185">Reference proteome</keyword>
<evidence type="ECO:0000259" key="5">
    <source>
        <dbReference type="PROSITE" id="PS50931"/>
    </source>
</evidence>
<comment type="caution">
    <text evidence="6">The sequence shown here is derived from an EMBL/GenBank/DDBJ whole genome shotgun (WGS) entry which is preliminary data.</text>
</comment>
<dbReference type="GO" id="GO:0003700">
    <property type="term" value="F:DNA-binding transcription factor activity"/>
    <property type="evidence" value="ECO:0007669"/>
    <property type="project" value="InterPro"/>
</dbReference>
<evidence type="ECO:0000256" key="3">
    <source>
        <dbReference type="ARBA" id="ARBA00023125"/>
    </source>
</evidence>
<evidence type="ECO:0000256" key="2">
    <source>
        <dbReference type="ARBA" id="ARBA00023015"/>
    </source>
</evidence>
<keyword evidence="2" id="KW-0805">Transcription regulation</keyword>
<dbReference type="RefSeq" id="WP_139605275.1">
    <property type="nucleotide sequence ID" value="NZ_VDCQ01000046.1"/>
</dbReference>
<dbReference type="PROSITE" id="PS50931">
    <property type="entry name" value="HTH_LYSR"/>
    <property type="match status" value="1"/>
</dbReference>
<gene>
    <name evidence="6" type="ORF">FE784_26510</name>
</gene>
<dbReference type="PANTHER" id="PTHR30126">
    <property type="entry name" value="HTH-TYPE TRANSCRIPTIONAL REGULATOR"/>
    <property type="match status" value="1"/>
</dbReference>
<dbReference type="PANTHER" id="PTHR30126:SF40">
    <property type="entry name" value="HTH-TYPE TRANSCRIPTIONAL REGULATOR GLTR"/>
    <property type="match status" value="1"/>
</dbReference>
<dbReference type="SUPFAM" id="SSF53850">
    <property type="entry name" value="Periplasmic binding protein-like II"/>
    <property type="match status" value="1"/>
</dbReference>
<evidence type="ECO:0000256" key="1">
    <source>
        <dbReference type="ARBA" id="ARBA00009437"/>
    </source>
</evidence>
<feature type="domain" description="HTH lysR-type" evidence="5">
    <location>
        <begin position="1"/>
        <end position="59"/>
    </location>
</feature>